<dbReference type="SUPFAM" id="SSF50129">
    <property type="entry name" value="GroES-like"/>
    <property type="match status" value="1"/>
</dbReference>
<evidence type="ECO:0000256" key="2">
    <source>
        <dbReference type="ARBA" id="ARBA00023002"/>
    </source>
</evidence>
<dbReference type="SMART" id="SM00829">
    <property type="entry name" value="PKS_ER"/>
    <property type="match status" value="1"/>
</dbReference>
<reference evidence="4" key="1">
    <citation type="submission" date="2020-05" db="EMBL/GenBank/DDBJ databases">
        <title>Mycena genomes resolve the evolution of fungal bioluminescence.</title>
        <authorList>
            <person name="Tsai I.J."/>
        </authorList>
    </citation>
    <scope>NUCLEOTIDE SEQUENCE</scope>
    <source>
        <strain evidence="4">160909Yilan</strain>
    </source>
</reference>
<dbReference type="InterPro" id="IPR020843">
    <property type="entry name" value="ER"/>
</dbReference>
<dbReference type="GO" id="GO:0016651">
    <property type="term" value="F:oxidoreductase activity, acting on NAD(P)H"/>
    <property type="evidence" value="ECO:0007669"/>
    <property type="project" value="TreeGrafter"/>
</dbReference>
<name>A0A8H7D0G2_9AGAR</name>
<proteinExistence type="predicted"/>
<dbReference type="InterPro" id="IPR013154">
    <property type="entry name" value="ADH-like_N"/>
</dbReference>
<evidence type="ECO:0000259" key="3">
    <source>
        <dbReference type="SMART" id="SM00829"/>
    </source>
</evidence>
<keyword evidence="5" id="KW-1185">Reference proteome</keyword>
<dbReference type="InterPro" id="IPR036291">
    <property type="entry name" value="NAD(P)-bd_dom_sf"/>
</dbReference>
<evidence type="ECO:0000313" key="5">
    <source>
        <dbReference type="Proteomes" id="UP000623467"/>
    </source>
</evidence>
<dbReference type="OrthoDB" id="203908at2759"/>
<dbReference type="AlphaFoldDB" id="A0A8H7D0G2"/>
<protein>
    <submittedName>
        <fullName evidence="4">PKS-ER domain-containing protein</fullName>
    </submittedName>
</protein>
<dbReference type="EMBL" id="JACAZH010000011">
    <property type="protein sequence ID" value="KAF7354897.1"/>
    <property type="molecule type" value="Genomic_DNA"/>
</dbReference>
<keyword evidence="1" id="KW-0521">NADP</keyword>
<organism evidence="4 5">
    <name type="scientific">Mycena sanguinolenta</name>
    <dbReference type="NCBI Taxonomy" id="230812"/>
    <lineage>
        <taxon>Eukaryota</taxon>
        <taxon>Fungi</taxon>
        <taxon>Dikarya</taxon>
        <taxon>Basidiomycota</taxon>
        <taxon>Agaricomycotina</taxon>
        <taxon>Agaricomycetes</taxon>
        <taxon>Agaricomycetidae</taxon>
        <taxon>Agaricales</taxon>
        <taxon>Marasmiineae</taxon>
        <taxon>Mycenaceae</taxon>
        <taxon>Mycena</taxon>
    </lineage>
</organism>
<dbReference type="PANTHER" id="PTHR48106">
    <property type="entry name" value="QUINONE OXIDOREDUCTASE PIG3-RELATED"/>
    <property type="match status" value="1"/>
</dbReference>
<dbReference type="Gene3D" id="3.90.180.10">
    <property type="entry name" value="Medium-chain alcohol dehydrogenases, catalytic domain"/>
    <property type="match status" value="1"/>
</dbReference>
<accession>A0A8H7D0G2</accession>
<keyword evidence="2" id="KW-0560">Oxidoreductase</keyword>
<dbReference type="InterPro" id="IPR011032">
    <property type="entry name" value="GroES-like_sf"/>
</dbReference>
<dbReference type="SUPFAM" id="SSF51735">
    <property type="entry name" value="NAD(P)-binding Rossmann-fold domains"/>
    <property type="match status" value="1"/>
</dbReference>
<dbReference type="Gene3D" id="3.40.50.720">
    <property type="entry name" value="NAD(P)-binding Rossmann-like Domain"/>
    <property type="match status" value="1"/>
</dbReference>
<gene>
    <name evidence="4" type="ORF">MSAN_01404200</name>
</gene>
<dbReference type="Pfam" id="PF08240">
    <property type="entry name" value="ADH_N"/>
    <property type="match status" value="1"/>
</dbReference>
<sequence length="337" mass="35734">MSLPRTMRAVICPRVPISPTQLVYTTAHPMPRPKPGHVLTRIKGFGLNRSELYTRQGHSPGLSFPRILGIECVGVVQDAGGGKWKEGDVVAAILGGMGREFDGGYAEYTLVPHSWVSPPISLPQTVGWDKFAAIPETFLAAWGILNNSLRVKATDSLYIHGGSSALGLAVASLAKSSWFNVSTVISTTRTEHKFDTVRRSGADHVILDTGSVNSEVKRLTDGVGAAKAVEIIGSPTLEDTCAAVCSTGLVAVVGWLGDVWRSEFDPMTSLAPGKHLTMFGSDTIDMSTAPLQQIVDAVGSGELTLNVDKVFDIASAGEAHAYMETNSTAGKVVCLVE</sequence>
<comment type="caution">
    <text evidence="4">The sequence shown here is derived from an EMBL/GenBank/DDBJ whole genome shotgun (WGS) entry which is preliminary data.</text>
</comment>
<dbReference type="GO" id="GO:0070402">
    <property type="term" value="F:NADPH binding"/>
    <property type="evidence" value="ECO:0007669"/>
    <property type="project" value="TreeGrafter"/>
</dbReference>
<evidence type="ECO:0000313" key="4">
    <source>
        <dbReference type="EMBL" id="KAF7354897.1"/>
    </source>
</evidence>
<dbReference type="PANTHER" id="PTHR48106:SF18">
    <property type="entry name" value="QUINONE OXIDOREDUCTASE PIG3"/>
    <property type="match status" value="1"/>
</dbReference>
<feature type="domain" description="Enoyl reductase (ER)" evidence="3">
    <location>
        <begin position="17"/>
        <end position="334"/>
    </location>
</feature>
<evidence type="ECO:0000256" key="1">
    <source>
        <dbReference type="ARBA" id="ARBA00022857"/>
    </source>
</evidence>
<dbReference type="Proteomes" id="UP000623467">
    <property type="component" value="Unassembled WGS sequence"/>
</dbReference>
<dbReference type="Pfam" id="PF13602">
    <property type="entry name" value="ADH_zinc_N_2"/>
    <property type="match status" value="1"/>
</dbReference>